<sequence length="308" mass="35539">MTNQAGLLLFKELFTKLNLKETISKHLVSDDKRRYYHYSDADIVIQFLFQILTGYDIDYACKKLKSDAYFPKLLETGQVASQPTLSRFLSRSTEATVGSLRRLNFELVQLFLQMQSQPSLIVDVDSTHFTTYGHQEGADYNAHYQVTAYHPLYAFESQTGYCLNAQLRSGNRYCSEGADALIHPILEQFDHLIFRMDSGFVSPKLYDLLEDRGHAYLTKLKRNTVLSRLGDLTLPCSEDLSILPHSSYSESLYKADSWRQPRRVCQFSQRQEGELFYDVVSLVTNLSSVDSEELFQFYRERGNAENFI</sequence>
<name>A0AAW4C9M3_9STRE</name>
<gene>
    <name evidence="2" type="ORF">IAI20_11300</name>
</gene>
<dbReference type="Proteomes" id="UP000743672">
    <property type="component" value="Unassembled WGS sequence"/>
</dbReference>
<feature type="domain" description="Transposase DDE" evidence="1">
    <location>
        <begin position="1"/>
        <end position="308"/>
    </location>
</feature>
<dbReference type="InterPro" id="IPR047960">
    <property type="entry name" value="Transpos_IS1380"/>
</dbReference>
<dbReference type="EMBL" id="JACSZI010000106">
    <property type="protein sequence ID" value="MBF9674591.1"/>
    <property type="molecule type" value="Genomic_DNA"/>
</dbReference>
<protein>
    <submittedName>
        <fullName evidence="2">IS1380 family transposase</fullName>
    </submittedName>
</protein>
<organism evidence="2 3">
    <name type="scientific">Streptococcus pseudopneumoniae</name>
    <dbReference type="NCBI Taxonomy" id="257758"/>
    <lineage>
        <taxon>Bacteria</taxon>
        <taxon>Bacillati</taxon>
        <taxon>Bacillota</taxon>
        <taxon>Bacilli</taxon>
        <taxon>Lactobacillales</taxon>
        <taxon>Streptococcaceae</taxon>
        <taxon>Streptococcus</taxon>
    </lineage>
</organism>
<evidence type="ECO:0000313" key="3">
    <source>
        <dbReference type="Proteomes" id="UP000743672"/>
    </source>
</evidence>
<feature type="non-terminal residue" evidence="2">
    <location>
        <position position="308"/>
    </location>
</feature>
<comment type="caution">
    <text evidence="2">The sequence shown here is derived from an EMBL/GenBank/DDBJ whole genome shotgun (WGS) entry which is preliminary data.</text>
</comment>
<proteinExistence type="predicted"/>
<dbReference type="InterPro" id="IPR025668">
    <property type="entry name" value="Tnp_DDE_dom"/>
</dbReference>
<accession>A0AAW4C9M3</accession>
<dbReference type="NCBIfam" id="NF033539">
    <property type="entry name" value="transpos_IS1380"/>
    <property type="match status" value="1"/>
</dbReference>
<dbReference type="AlphaFoldDB" id="A0AAW4C9M3"/>
<dbReference type="InterPro" id="IPR012337">
    <property type="entry name" value="RNaseH-like_sf"/>
</dbReference>
<reference evidence="2" key="1">
    <citation type="journal article" date="2020" name="J. Clin. Microbiol.">
        <title>Streptococcus pseudopneumoniae: Use of whole genome sequences to validate methods used for identification.</title>
        <authorList>
            <person name="Jensen C.S."/>
            <person name="Iversen K.H."/>
            <person name="Dargis R."/>
            <person name="Shewmaker P."/>
            <person name="Rasmussen S."/>
            <person name="Christensen J.J."/>
            <person name="Nielsen X.C."/>
        </authorList>
    </citation>
    <scope>NUCLEOTIDE SEQUENCE</scope>
    <source>
        <strain evidence="2">256-03</strain>
    </source>
</reference>
<evidence type="ECO:0000259" key="1">
    <source>
        <dbReference type="Pfam" id="PF13701"/>
    </source>
</evidence>
<dbReference type="Pfam" id="PF13701">
    <property type="entry name" value="DDE_Tnp_1_4"/>
    <property type="match status" value="1"/>
</dbReference>
<evidence type="ECO:0000313" key="2">
    <source>
        <dbReference type="EMBL" id="MBF9674591.1"/>
    </source>
</evidence>
<dbReference type="SUPFAM" id="SSF53098">
    <property type="entry name" value="Ribonuclease H-like"/>
    <property type="match status" value="1"/>
</dbReference>